<dbReference type="CDD" id="cd14738">
    <property type="entry name" value="PAAR_2"/>
    <property type="match status" value="1"/>
</dbReference>
<dbReference type="OrthoDB" id="9807902at2"/>
<dbReference type="Proteomes" id="UP000460751">
    <property type="component" value="Unassembled WGS sequence"/>
</dbReference>
<evidence type="ECO:0000313" key="2">
    <source>
        <dbReference type="EMBL" id="MYL26136.1"/>
    </source>
</evidence>
<feature type="region of interest" description="Disordered" evidence="1">
    <location>
        <begin position="1"/>
        <end position="30"/>
    </location>
</feature>
<gene>
    <name evidence="2" type="ORF">GLW01_04945</name>
</gene>
<organism evidence="2 3">
    <name type="scientific">Vreelandella halophila</name>
    <dbReference type="NCBI Taxonomy" id="86177"/>
    <lineage>
        <taxon>Bacteria</taxon>
        <taxon>Pseudomonadati</taxon>
        <taxon>Pseudomonadota</taxon>
        <taxon>Gammaproteobacteria</taxon>
        <taxon>Oceanospirillales</taxon>
        <taxon>Halomonadaceae</taxon>
        <taxon>Vreelandella</taxon>
    </lineage>
</organism>
<accession>A0A9X4YAG7</accession>
<name>A0A9X4YAG7_9GAMM</name>
<keyword evidence="3" id="KW-1185">Reference proteome</keyword>
<dbReference type="Gene3D" id="2.60.200.60">
    <property type="match status" value="2"/>
</dbReference>
<protein>
    <submittedName>
        <fullName evidence="2">Type VI secretion protein</fullName>
    </submittedName>
</protein>
<proteinExistence type="predicted"/>
<evidence type="ECO:0000313" key="3">
    <source>
        <dbReference type="Proteomes" id="UP000460751"/>
    </source>
</evidence>
<evidence type="ECO:0000256" key="1">
    <source>
        <dbReference type="SAM" id="MobiDB-lite"/>
    </source>
</evidence>
<dbReference type="RefSeq" id="WP_160898334.1">
    <property type="nucleotide sequence ID" value="NZ_WMEX01000002.1"/>
</dbReference>
<dbReference type="AlphaFoldDB" id="A0A9X4YAG7"/>
<sequence length="95" mass="9336">MGKPAATLGDFHTCPQFDGPKPHVGGPAVEGSPNVVIGGRPAVRQGDKAVCVGPPDTVSEGSPTVFINGRPAATIGCATAHGGKLVVGNPTVLIG</sequence>
<comment type="caution">
    <text evidence="2">The sequence shown here is derived from an EMBL/GenBank/DDBJ whole genome shotgun (WGS) entry which is preliminary data.</text>
</comment>
<reference evidence="2 3" key="1">
    <citation type="submission" date="2019-11" db="EMBL/GenBank/DDBJ databases">
        <title>Genome sequences of 17 halophilic strains isolated from different environments.</title>
        <authorList>
            <person name="Furrow R.E."/>
        </authorList>
    </citation>
    <scope>NUCLEOTIDE SEQUENCE [LARGE SCALE GENOMIC DNA]</scope>
    <source>
        <strain evidence="2 3">22507_15_FS</strain>
    </source>
</reference>
<dbReference type="Pfam" id="PF05488">
    <property type="entry name" value="PAAR_motif"/>
    <property type="match status" value="1"/>
</dbReference>
<dbReference type="EMBL" id="WMEX01000002">
    <property type="protein sequence ID" value="MYL26136.1"/>
    <property type="molecule type" value="Genomic_DNA"/>
</dbReference>
<dbReference type="InterPro" id="IPR008727">
    <property type="entry name" value="PAAR_motif"/>
</dbReference>